<dbReference type="GO" id="GO:0003824">
    <property type="term" value="F:catalytic activity"/>
    <property type="evidence" value="ECO:0007669"/>
    <property type="project" value="InterPro"/>
</dbReference>
<evidence type="ECO:0000313" key="2">
    <source>
        <dbReference type="EMBL" id="SDL96161.1"/>
    </source>
</evidence>
<evidence type="ECO:0000313" key="3">
    <source>
        <dbReference type="Proteomes" id="UP000199476"/>
    </source>
</evidence>
<dbReference type="Pfam" id="PF04055">
    <property type="entry name" value="Radical_SAM"/>
    <property type="match status" value="1"/>
</dbReference>
<dbReference type="PANTHER" id="PTHR42731">
    <property type="entry name" value="SLL1084 PROTEIN"/>
    <property type="match status" value="1"/>
</dbReference>
<dbReference type="InterPro" id="IPR023404">
    <property type="entry name" value="rSAM_horseshoe"/>
</dbReference>
<reference evidence="2 3" key="1">
    <citation type="submission" date="2016-10" db="EMBL/GenBank/DDBJ databases">
        <authorList>
            <person name="de Groot N.N."/>
        </authorList>
    </citation>
    <scope>NUCLEOTIDE SEQUENCE [LARGE SCALE GENOMIC DNA]</scope>
    <source>
        <strain evidence="2 3">SLAS-1</strain>
    </source>
</reference>
<feature type="domain" description="Radical SAM core" evidence="1">
    <location>
        <begin position="244"/>
        <end position="485"/>
    </location>
</feature>
<dbReference type="InterPro" id="IPR023862">
    <property type="entry name" value="CHP03960_rSAM"/>
</dbReference>
<dbReference type="AlphaFoldDB" id="A0A1G9PCE7"/>
<dbReference type="SUPFAM" id="SSF102114">
    <property type="entry name" value="Radical SAM enzymes"/>
    <property type="match status" value="1"/>
</dbReference>
<dbReference type="EMBL" id="FNGO01000012">
    <property type="protein sequence ID" value="SDL96161.1"/>
    <property type="molecule type" value="Genomic_DNA"/>
</dbReference>
<dbReference type="SFLD" id="SFLDG01082">
    <property type="entry name" value="B12-binding_domain_containing"/>
    <property type="match status" value="1"/>
</dbReference>
<evidence type="ECO:0000259" key="1">
    <source>
        <dbReference type="PROSITE" id="PS51918"/>
    </source>
</evidence>
<dbReference type="NCBIfam" id="TIGR03960">
    <property type="entry name" value="rSAM_fuse_unch"/>
    <property type="match status" value="1"/>
</dbReference>
<sequence length="617" mass="71402">MYQVESPERYIGREWNSVRKNWNEIDHRVCLAFPDVYEIGMSHLGIRILYHLLNSRENVLCERVFAPWVDMEKLLRENYVELFSLENKRRVKDFDILGFTLQYEMSYTTILNMLDLGNIPIRTENRSDEDPLIIAGGANVFNPEPMADFIDLFYIGEAEKGILELVYEYKNLYRRGFSRAAILNNLSYLDGVYVPDFYEASYTEGSFTDIKPVSEDIKSSVERQFVEVLDEAFFPTEQIVPYMDIVHNRAIIEISRGCQRGCRFCSAGMCYRPVRERSQEKILGLTEEILESTGYEEISLTSLNTADHTEIVEIVSELNNRFADKMVNISLPSLRVNSFSVELAQQVQKVRRSGLTFAPEAGTQRLRDLINKGVDEEDYFRAVEAAFESGWHRIKLYFMIGLPGEKKEDLAGLVEMVQKTSELGREIREKSGYNMKPIEVQVNVTTFVPKPFTPFQWTDMASEEEIENKLDYLKGNLTGKGISFDWNDPGLSRLEGVLARGDRRLGEIIYEVWRQGGRLEGWSEKIDIDLWEKAFEQSELSPEEFLNGYDVEENLPWNHINPGVENSFLIRELRESENENLTPDCRWSYCVSCGICKTPRDSLRLCQERDEKACDSP</sequence>
<dbReference type="GO" id="GO:0051536">
    <property type="term" value="F:iron-sulfur cluster binding"/>
    <property type="evidence" value="ECO:0007669"/>
    <property type="project" value="InterPro"/>
</dbReference>
<dbReference type="Gene3D" id="3.80.30.20">
    <property type="entry name" value="tm_1862 like domain"/>
    <property type="match status" value="1"/>
</dbReference>
<name>A0A1G9PCE7_9FIRM</name>
<proteinExistence type="predicted"/>
<dbReference type="SFLD" id="SFLDS00029">
    <property type="entry name" value="Radical_SAM"/>
    <property type="match status" value="1"/>
</dbReference>
<dbReference type="PROSITE" id="PS51918">
    <property type="entry name" value="RADICAL_SAM"/>
    <property type="match status" value="1"/>
</dbReference>
<dbReference type="InterPro" id="IPR007197">
    <property type="entry name" value="rSAM"/>
</dbReference>
<organism evidence="2 3">
    <name type="scientific">Halarsenatibacter silvermanii</name>
    <dbReference type="NCBI Taxonomy" id="321763"/>
    <lineage>
        <taxon>Bacteria</taxon>
        <taxon>Bacillati</taxon>
        <taxon>Bacillota</taxon>
        <taxon>Clostridia</taxon>
        <taxon>Halanaerobiales</taxon>
        <taxon>Halarsenatibacteraceae</taxon>
        <taxon>Halarsenatibacter</taxon>
    </lineage>
</organism>
<dbReference type="RefSeq" id="WP_234985553.1">
    <property type="nucleotide sequence ID" value="NZ_FNGO01000012.1"/>
</dbReference>
<dbReference type="PANTHER" id="PTHR42731:SF1">
    <property type="entry name" value="RADICAL SAM DOMAIN PROTEIN"/>
    <property type="match status" value="1"/>
</dbReference>
<keyword evidence="3" id="KW-1185">Reference proteome</keyword>
<accession>A0A1G9PCE7</accession>
<dbReference type="SMART" id="SM00729">
    <property type="entry name" value="Elp3"/>
    <property type="match status" value="1"/>
</dbReference>
<dbReference type="CDD" id="cd01335">
    <property type="entry name" value="Radical_SAM"/>
    <property type="match status" value="1"/>
</dbReference>
<protein>
    <submittedName>
        <fullName evidence="2">Radical SAM family uncharacterized protein</fullName>
    </submittedName>
</protein>
<dbReference type="InterPro" id="IPR045784">
    <property type="entry name" value="Radical_SAM_N2"/>
</dbReference>
<dbReference type="Pfam" id="PF19864">
    <property type="entry name" value="Radical_SAM_N2"/>
    <property type="match status" value="1"/>
</dbReference>
<dbReference type="Proteomes" id="UP000199476">
    <property type="component" value="Unassembled WGS sequence"/>
</dbReference>
<dbReference type="InterPro" id="IPR058240">
    <property type="entry name" value="rSAM_sf"/>
</dbReference>
<dbReference type="STRING" id="321763.SAMN04488692_11267"/>
<dbReference type="InterPro" id="IPR006638">
    <property type="entry name" value="Elp3/MiaA/NifB-like_rSAM"/>
</dbReference>
<gene>
    <name evidence="2" type="ORF">SAMN04488692_11267</name>
</gene>